<comment type="caution">
    <text evidence="1">The sequence shown here is derived from an EMBL/GenBank/DDBJ whole genome shotgun (WGS) entry which is preliminary data.</text>
</comment>
<accession>A0AAV1VVM4</accession>
<evidence type="ECO:0000313" key="1">
    <source>
        <dbReference type="EMBL" id="CAL0300911.1"/>
    </source>
</evidence>
<name>A0AAV1VVM4_LUPLU</name>
<evidence type="ECO:0000313" key="2">
    <source>
        <dbReference type="Proteomes" id="UP001497480"/>
    </source>
</evidence>
<sequence>MVELFVLGCTGMVVFLHGTRFLFHALTQNLAVRSLSLDGGTHVKWESKFHSPKQVHQWEEGSVSHMLWTNA</sequence>
<protein>
    <recommendedName>
        <fullName evidence="3">Secreted protein</fullName>
    </recommendedName>
</protein>
<dbReference type="EMBL" id="CAXHTB010000002">
    <property type="protein sequence ID" value="CAL0300911.1"/>
    <property type="molecule type" value="Genomic_DNA"/>
</dbReference>
<dbReference type="AlphaFoldDB" id="A0AAV1VVM4"/>
<evidence type="ECO:0008006" key="3">
    <source>
        <dbReference type="Google" id="ProtNLM"/>
    </source>
</evidence>
<dbReference type="Proteomes" id="UP001497480">
    <property type="component" value="Unassembled WGS sequence"/>
</dbReference>
<reference evidence="1 2" key="1">
    <citation type="submission" date="2024-03" db="EMBL/GenBank/DDBJ databases">
        <authorList>
            <person name="Martinez-Hernandez J."/>
        </authorList>
    </citation>
    <scope>NUCLEOTIDE SEQUENCE [LARGE SCALE GENOMIC DNA]</scope>
</reference>
<gene>
    <name evidence="1" type="ORF">LLUT_LOCUS1971</name>
</gene>
<proteinExistence type="predicted"/>
<organism evidence="1 2">
    <name type="scientific">Lupinus luteus</name>
    <name type="common">European yellow lupine</name>
    <dbReference type="NCBI Taxonomy" id="3873"/>
    <lineage>
        <taxon>Eukaryota</taxon>
        <taxon>Viridiplantae</taxon>
        <taxon>Streptophyta</taxon>
        <taxon>Embryophyta</taxon>
        <taxon>Tracheophyta</taxon>
        <taxon>Spermatophyta</taxon>
        <taxon>Magnoliopsida</taxon>
        <taxon>eudicotyledons</taxon>
        <taxon>Gunneridae</taxon>
        <taxon>Pentapetalae</taxon>
        <taxon>rosids</taxon>
        <taxon>fabids</taxon>
        <taxon>Fabales</taxon>
        <taxon>Fabaceae</taxon>
        <taxon>Papilionoideae</taxon>
        <taxon>50 kb inversion clade</taxon>
        <taxon>genistoids sensu lato</taxon>
        <taxon>core genistoids</taxon>
        <taxon>Genisteae</taxon>
        <taxon>Lupinus</taxon>
    </lineage>
</organism>
<keyword evidence="2" id="KW-1185">Reference proteome</keyword>